<evidence type="ECO:0000313" key="2">
    <source>
        <dbReference type="Proteomes" id="UP001140087"/>
    </source>
</evidence>
<gene>
    <name evidence="1" type="primary">FAA2_6</name>
    <name evidence="1" type="ORF">H4R21_004443</name>
</gene>
<dbReference type="EC" id="6.2.1.3" evidence="1"/>
<proteinExistence type="predicted"/>
<comment type="caution">
    <text evidence="1">The sequence shown here is derived from an EMBL/GenBank/DDBJ whole genome shotgun (WGS) entry which is preliminary data.</text>
</comment>
<keyword evidence="1" id="KW-0436">Ligase</keyword>
<organism evidence="1 2">
    <name type="scientific">Coemansia helicoidea</name>
    <dbReference type="NCBI Taxonomy" id="1286919"/>
    <lineage>
        <taxon>Eukaryota</taxon>
        <taxon>Fungi</taxon>
        <taxon>Fungi incertae sedis</taxon>
        <taxon>Zoopagomycota</taxon>
        <taxon>Kickxellomycotina</taxon>
        <taxon>Kickxellomycetes</taxon>
        <taxon>Kickxellales</taxon>
        <taxon>Kickxellaceae</taxon>
        <taxon>Coemansia</taxon>
    </lineage>
</organism>
<accession>A0ACC1KX66</accession>
<sequence>MSAVDPATVVLAAAAVAAAAVYFYYYSPQANQPDMHPLQLAQLASVGRVRESASESPVYRSKSAPEGTRLLATPAGGAQDLRGALRAGRRAQRSDALRTVAGSELRLVSSGELAQRVQSFAGGLLRLLSAGRPGRAAVLALPGSVEATVALLACIEAGVVAIPVAASESPAAVARVIAHSGAAVLVTTPALAAALAPLLDAPALAHIIATDEPGGPDVTRPVRGAVALARFGDLEQGPGPDADAPVSPADVAFVLYGPGASGSAQGVAVTHANAVAALAGLASALPPAAAITARDVFMAVGSLASATDLSLVCFALMCGCSLAVAETADAEVLVAQAALLQPTFTHLGPLVVRDLVQLFSASIQQYPWLERTLFGSGYRRAADSLMRGVLPKKNLWDMLYARHYRNALGGRLRLVFVDGRGTTSQALEWLRVLHGARVVPVFGPRHASGVAVAGSFYDYATAIDAHNVGAPLACNEIKLVDAPEAGLSVEDEPNPRGAVAVRGPNVATSQWSGSSPTPLPSDDGWLVLPYYGEILPNGALDIIGDRETVVKCALCPTGLLLVEGLEHALASSPAAVDVCVVALPAEQGLGILVYPQLLALAAAARQLKKEFRPQSIAGYPWCAEFVRDKLVAAALQAGFRWLAQVPPASLRVRLVAAPFTAANGLASSDGTYDRAAVLAALAGS</sequence>
<keyword evidence="2" id="KW-1185">Reference proteome</keyword>
<dbReference type="Proteomes" id="UP001140087">
    <property type="component" value="Unassembled WGS sequence"/>
</dbReference>
<dbReference type="EMBL" id="JANBUN010001679">
    <property type="protein sequence ID" value="KAJ2797119.1"/>
    <property type="molecule type" value="Genomic_DNA"/>
</dbReference>
<reference evidence="1" key="1">
    <citation type="submission" date="2022-07" db="EMBL/GenBank/DDBJ databases">
        <title>Phylogenomic reconstructions and comparative analyses of Kickxellomycotina fungi.</title>
        <authorList>
            <person name="Reynolds N.K."/>
            <person name="Stajich J.E."/>
            <person name="Barry K."/>
            <person name="Grigoriev I.V."/>
            <person name="Crous P."/>
            <person name="Smith M.E."/>
        </authorList>
    </citation>
    <scope>NUCLEOTIDE SEQUENCE</scope>
    <source>
        <strain evidence="1">BCRC 34780</strain>
    </source>
</reference>
<name>A0ACC1KX66_9FUNG</name>
<protein>
    <submittedName>
        <fullName evidence="1">Medium-chain fatty acid-CoA ligase faa2</fullName>
        <ecNumber evidence="1">6.2.1.3</ecNumber>
    </submittedName>
</protein>
<evidence type="ECO:0000313" key="1">
    <source>
        <dbReference type="EMBL" id="KAJ2797119.1"/>
    </source>
</evidence>